<comment type="cofactor">
    <cofactor evidence="1">
        <name>Mg(2+)</name>
        <dbReference type="ChEBI" id="CHEBI:18420"/>
    </cofactor>
</comment>
<dbReference type="InterPro" id="IPR015813">
    <property type="entry name" value="Pyrv/PenolPyrv_kinase-like_dom"/>
</dbReference>
<keyword evidence="2" id="KW-0479">Metal-binding</keyword>
<accession>A0ABX6SRN8</accession>
<gene>
    <name evidence="5" type="ORF">H9L21_11740</name>
</gene>
<organism evidence="5 6">
    <name type="scientific">Aeromicrobium senzhongii</name>
    <dbReference type="NCBI Taxonomy" id="2663859"/>
    <lineage>
        <taxon>Bacteria</taxon>
        <taxon>Bacillati</taxon>
        <taxon>Actinomycetota</taxon>
        <taxon>Actinomycetes</taxon>
        <taxon>Propionibacteriales</taxon>
        <taxon>Nocardioidaceae</taxon>
        <taxon>Aeromicrobium</taxon>
    </lineage>
</organism>
<reference evidence="5 6" key="1">
    <citation type="submission" date="2020-08" db="EMBL/GenBank/DDBJ databases">
        <title>Novel species in genus Aeromicrobium.</title>
        <authorList>
            <person name="Zhang G."/>
        </authorList>
    </citation>
    <scope>NUCLEOTIDE SEQUENCE [LARGE SCALE GENOMIC DNA]</scope>
    <source>
        <strain evidence="6">zg-629</strain>
    </source>
</reference>
<dbReference type="InterPro" id="IPR011206">
    <property type="entry name" value="Citrate_lyase_beta/mcl1/mcl2"/>
</dbReference>
<sequence>MRPVRSLLFVPGHRGTWVEKAIAKGVDGVILDLEDAVPHDLKAEARDEVARSITRLRENGETISVYVRLNPLDTGLTGDDIEAVALPGLTGFALPKLTGRDDIVRYEALVDHFEAKNGVEPGSIEFIANLETAESYAECEAIAKASPRMATLFAGTARDADVSRSIGFTFTPGGDETLYLRSRAVLACRAAGLDFPLVGVWQDLEDPEGARNFSIKNRELGFKGQVLIHPSHIDVANEVFSPSKFEIDFYTGMIDAFEQAEAQGAAAVVYEGMHVDYAHIKTAREVLAYAENFTTN</sequence>
<dbReference type="Proteomes" id="UP000515871">
    <property type="component" value="Chromosome"/>
</dbReference>
<evidence type="ECO:0000313" key="6">
    <source>
        <dbReference type="Proteomes" id="UP000515871"/>
    </source>
</evidence>
<evidence type="ECO:0000256" key="2">
    <source>
        <dbReference type="ARBA" id="ARBA00022723"/>
    </source>
</evidence>
<dbReference type="PANTHER" id="PTHR32308">
    <property type="entry name" value="LYASE BETA SUBUNIT, PUTATIVE (AFU_ORTHOLOGUE AFUA_4G13030)-RELATED"/>
    <property type="match status" value="1"/>
</dbReference>
<protein>
    <submittedName>
        <fullName evidence="5">CoA ester lyase</fullName>
    </submittedName>
</protein>
<keyword evidence="5" id="KW-0456">Lyase</keyword>
<dbReference type="SUPFAM" id="SSF51621">
    <property type="entry name" value="Phosphoenolpyruvate/pyruvate domain"/>
    <property type="match status" value="1"/>
</dbReference>
<evidence type="ECO:0000313" key="5">
    <source>
        <dbReference type="EMBL" id="QNL93767.1"/>
    </source>
</evidence>
<dbReference type="Gene3D" id="3.20.20.60">
    <property type="entry name" value="Phosphoenolpyruvate-binding domains"/>
    <property type="match status" value="1"/>
</dbReference>
<evidence type="ECO:0000256" key="3">
    <source>
        <dbReference type="ARBA" id="ARBA00022842"/>
    </source>
</evidence>
<feature type="domain" description="HpcH/HpaI aldolase/citrate lyase" evidence="4">
    <location>
        <begin position="5"/>
        <end position="230"/>
    </location>
</feature>
<dbReference type="PIRSF" id="PIRSF015582">
    <property type="entry name" value="Cit_lyase_B"/>
    <property type="match status" value="1"/>
</dbReference>
<evidence type="ECO:0000259" key="4">
    <source>
        <dbReference type="Pfam" id="PF03328"/>
    </source>
</evidence>
<dbReference type="GO" id="GO:0016829">
    <property type="term" value="F:lyase activity"/>
    <property type="evidence" value="ECO:0007669"/>
    <property type="project" value="UniProtKB-KW"/>
</dbReference>
<dbReference type="EMBL" id="CP060587">
    <property type="protein sequence ID" value="QNL93767.1"/>
    <property type="molecule type" value="Genomic_DNA"/>
</dbReference>
<name>A0ABX6SRN8_9ACTN</name>
<dbReference type="RefSeq" id="WP_154596737.1">
    <property type="nucleotide sequence ID" value="NZ_CP060587.1"/>
</dbReference>
<evidence type="ECO:0000256" key="1">
    <source>
        <dbReference type="ARBA" id="ARBA00001946"/>
    </source>
</evidence>
<keyword evidence="3" id="KW-0460">Magnesium</keyword>
<proteinExistence type="predicted"/>
<dbReference type="Pfam" id="PF03328">
    <property type="entry name" value="HpcH_HpaI"/>
    <property type="match status" value="1"/>
</dbReference>
<dbReference type="InterPro" id="IPR005000">
    <property type="entry name" value="Aldolase/citrate-lyase_domain"/>
</dbReference>
<dbReference type="InterPro" id="IPR040442">
    <property type="entry name" value="Pyrv_kinase-like_dom_sf"/>
</dbReference>
<dbReference type="PANTHER" id="PTHR32308:SF0">
    <property type="entry name" value="HPCH_HPAI ALDOLASE_CITRATE LYASE DOMAIN-CONTAINING PROTEIN"/>
    <property type="match status" value="1"/>
</dbReference>
<keyword evidence="6" id="KW-1185">Reference proteome</keyword>